<dbReference type="Proteomes" id="UP000595046">
    <property type="component" value="Chromosome"/>
</dbReference>
<dbReference type="AlphaFoldDB" id="A0A7T1T8S9"/>
<evidence type="ECO:0000256" key="2">
    <source>
        <dbReference type="SAM" id="Phobius"/>
    </source>
</evidence>
<feature type="transmembrane region" description="Helical" evidence="2">
    <location>
        <begin position="98"/>
        <end position="122"/>
    </location>
</feature>
<keyword evidence="2" id="KW-0812">Transmembrane</keyword>
<reference evidence="4" key="1">
    <citation type="submission" date="2020-02" db="EMBL/GenBank/DDBJ databases">
        <title>Streptomyces sp. ASO4wet.</title>
        <authorList>
            <person name="Risdian C."/>
            <person name="Landwehr W."/>
            <person name="Schupp P."/>
            <person name="Wink J."/>
        </authorList>
    </citation>
    <scope>NUCLEOTIDE SEQUENCE [LARGE SCALE GENOMIC DNA]</scope>
    <source>
        <strain evidence="4">ASO4wet</strain>
    </source>
</reference>
<dbReference type="KEGG" id="sbat:G4Z16_21010"/>
<feature type="transmembrane region" description="Helical" evidence="2">
    <location>
        <begin position="68"/>
        <end position="86"/>
    </location>
</feature>
<feature type="compositionally biased region" description="Pro residues" evidence="1">
    <location>
        <begin position="22"/>
        <end position="42"/>
    </location>
</feature>
<dbReference type="Pfam" id="PF04341">
    <property type="entry name" value="DUF485"/>
    <property type="match status" value="1"/>
</dbReference>
<dbReference type="RefSeq" id="WP_197352262.1">
    <property type="nucleotide sequence ID" value="NZ_CP048882.1"/>
</dbReference>
<name>A0A7T1T8S9_9ACTN</name>
<feature type="region of interest" description="Disordered" evidence="1">
    <location>
        <begin position="1"/>
        <end position="47"/>
    </location>
</feature>
<proteinExistence type="predicted"/>
<evidence type="ECO:0000313" key="4">
    <source>
        <dbReference type="Proteomes" id="UP000595046"/>
    </source>
</evidence>
<keyword evidence="2" id="KW-0472">Membrane</keyword>
<keyword evidence="4" id="KW-1185">Reference proteome</keyword>
<organism evidence="3 4">
    <name type="scientific">Streptomyces bathyalis</name>
    <dbReference type="NCBI Taxonomy" id="2710756"/>
    <lineage>
        <taxon>Bacteria</taxon>
        <taxon>Bacillati</taxon>
        <taxon>Actinomycetota</taxon>
        <taxon>Actinomycetes</taxon>
        <taxon>Kitasatosporales</taxon>
        <taxon>Streptomycetaceae</taxon>
        <taxon>Streptomyces</taxon>
    </lineage>
</organism>
<evidence type="ECO:0000256" key="1">
    <source>
        <dbReference type="SAM" id="MobiDB-lite"/>
    </source>
</evidence>
<protein>
    <submittedName>
        <fullName evidence="3">DUF485 domain-containing protein</fullName>
    </submittedName>
</protein>
<dbReference type="InterPro" id="IPR007436">
    <property type="entry name" value="DUF485"/>
</dbReference>
<gene>
    <name evidence="3" type="ORF">G4Z16_21010</name>
</gene>
<keyword evidence="2" id="KW-1133">Transmembrane helix</keyword>
<accession>A0A7T1T8S9</accession>
<dbReference type="EMBL" id="CP048882">
    <property type="protein sequence ID" value="QPP08467.1"/>
    <property type="molecule type" value="Genomic_DNA"/>
</dbReference>
<evidence type="ECO:0000313" key="3">
    <source>
        <dbReference type="EMBL" id="QPP08467.1"/>
    </source>
</evidence>
<sequence>MAFNTGEQHGFFDDYGTYPDSPSHPPRPPHPPRPSYGPPPTHAPSVPAHADTELLRLRSAYRWLRRSMTVAVLGYFTVYLGMAAYLPDLMARSVFGAINLGVFLGLLLIPITLLTILTYELFARVTVDPISHRVRIADEERRESEEDGR</sequence>